<evidence type="ECO:0000313" key="1">
    <source>
        <dbReference type="EMBL" id="OOM12054.1"/>
    </source>
</evidence>
<accession>A0A1S8N6G3</accession>
<sequence>MGLFKDSFGKKETNTKAITVNNEGKYIIDFLKIRRDDITLKNVQVSFSLETRYIMINGDQKYFDAYIVDEIGWSEDNKYQRIITRDFCFWIKPKDYKTLKDIMMYRQKEMMEERKVSDERVKNDYLIPFEYDVIDDDIYKCFITGKTSNIESEVGTISDFRKIEEKLDSICKEHGGKYYKSEAKSAKFAIIFSYYNRTESVVNSLREKGYKVTSFENLIEHFELTKIWDTKGLKERVRKQKEYFESI</sequence>
<dbReference type="RefSeq" id="WP_077865701.1">
    <property type="nucleotide sequence ID" value="NZ_LZYZ01000004.1"/>
</dbReference>
<name>A0A1S8N6G3_CLOSA</name>
<comment type="caution">
    <text evidence="1">The sequence shown here is derived from an EMBL/GenBank/DDBJ whole genome shotgun (WGS) entry which is preliminary data.</text>
</comment>
<dbReference type="EMBL" id="LZYZ01000004">
    <property type="protein sequence ID" value="OOM12054.1"/>
    <property type="molecule type" value="Genomic_DNA"/>
</dbReference>
<protein>
    <submittedName>
        <fullName evidence="1">Uncharacterized protein</fullName>
    </submittedName>
</protein>
<dbReference type="Proteomes" id="UP000191154">
    <property type="component" value="Unassembled WGS sequence"/>
</dbReference>
<reference evidence="1 2" key="1">
    <citation type="submission" date="2016-05" db="EMBL/GenBank/DDBJ databases">
        <title>Microbial solvent formation.</title>
        <authorList>
            <person name="Poehlein A."/>
            <person name="Montoya Solano J.D."/>
            <person name="Flitsch S."/>
            <person name="Krabben P."/>
            <person name="Duerre P."/>
            <person name="Daniel R."/>
        </authorList>
    </citation>
    <scope>NUCLEOTIDE SEQUENCE [LARGE SCALE GENOMIC DNA]</scope>
    <source>
        <strain evidence="1 2">L1-8</strain>
    </source>
</reference>
<proteinExistence type="predicted"/>
<organism evidence="1 2">
    <name type="scientific">Clostridium saccharobutylicum</name>
    <dbReference type="NCBI Taxonomy" id="169679"/>
    <lineage>
        <taxon>Bacteria</taxon>
        <taxon>Bacillati</taxon>
        <taxon>Bacillota</taxon>
        <taxon>Clostridia</taxon>
        <taxon>Eubacteriales</taxon>
        <taxon>Clostridiaceae</taxon>
        <taxon>Clostridium</taxon>
    </lineage>
</organism>
<evidence type="ECO:0000313" key="2">
    <source>
        <dbReference type="Proteomes" id="UP000191154"/>
    </source>
</evidence>
<dbReference type="AlphaFoldDB" id="A0A1S8N6G3"/>
<gene>
    <name evidence="1" type="ORF">CLOSAC_24950</name>
</gene>